<protein>
    <submittedName>
        <fullName evidence="1">Uncharacterized protein</fullName>
    </submittedName>
</protein>
<organism evidence="1 2">
    <name type="scientific">Seminavis robusta</name>
    <dbReference type="NCBI Taxonomy" id="568900"/>
    <lineage>
        <taxon>Eukaryota</taxon>
        <taxon>Sar</taxon>
        <taxon>Stramenopiles</taxon>
        <taxon>Ochrophyta</taxon>
        <taxon>Bacillariophyta</taxon>
        <taxon>Bacillariophyceae</taxon>
        <taxon>Bacillariophycidae</taxon>
        <taxon>Naviculales</taxon>
        <taxon>Naviculaceae</taxon>
        <taxon>Seminavis</taxon>
    </lineage>
</organism>
<reference evidence="1" key="1">
    <citation type="submission" date="2020-06" db="EMBL/GenBank/DDBJ databases">
        <authorList>
            <consortium name="Plant Systems Biology data submission"/>
        </authorList>
    </citation>
    <scope>NUCLEOTIDE SEQUENCE</scope>
    <source>
        <strain evidence="1">D6</strain>
    </source>
</reference>
<dbReference type="Proteomes" id="UP001153069">
    <property type="component" value="Unassembled WGS sequence"/>
</dbReference>
<gene>
    <name evidence="1" type="ORF">SEMRO_318_G116030.1</name>
</gene>
<dbReference type="EMBL" id="CAICTM010000317">
    <property type="protein sequence ID" value="CAB9507733.1"/>
    <property type="molecule type" value="Genomic_DNA"/>
</dbReference>
<accession>A0A9N8HET4</accession>
<dbReference type="AlphaFoldDB" id="A0A9N8HET4"/>
<keyword evidence="2" id="KW-1185">Reference proteome</keyword>
<evidence type="ECO:0000313" key="1">
    <source>
        <dbReference type="EMBL" id="CAB9507733.1"/>
    </source>
</evidence>
<evidence type="ECO:0000313" key="2">
    <source>
        <dbReference type="Proteomes" id="UP001153069"/>
    </source>
</evidence>
<proteinExistence type="predicted"/>
<sequence length="189" mass="20939">MNHLPLRSICRNVHYRFEGAKALTRRSLSMYSLDSSDGNYSASFSSSCADSMSSIDSENSSAYEPIDDLVDQLVCESTKRYATTNPAIRISKEVVWSPQPNTIELAVKKLDAVGDAGKSYYELRILAAGGEHYVNYDTAAITSVLIGYACLDGIDGGLLLRRYTFQDSQHLYNFCELLGEKGRFEDAAF</sequence>
<comment type="caution">
    <text evidence="1">The sequence shown here is derived from an EMBL/GenBank/DDBJ whole genome shotgun (WGS) entry which is preliminary data.</text>
</comment>
<name>A0A9N8HET4_9STRA</name>